<organism evidence="1 2">
    <name type="scientific">Knufia fluminis</name>
    <dbReference type="NCBI Taxonomy" id="191047"/>
    <lineage>
        <taxon>Eukaryota</taxon>
        <taxon>Fungi</taxon>
        <taxon>Dikarya</taxon>
        <taxon>Ascomycota</taxon>
        <taxon>Pezizomycotina</taxon>
        <taxon>Eurotiomycetes</taxon>
        <taxon>Chaetothyriomycetidae</taxon>
        <taxon>Chaetothyriales</taxon>
        <taxon>Trichomeriaceae</taxon>
        <taxon>Knufia</taxon>
    </lineage>
</organism>
<evidence type="ECO:0000313" key="2">
    <source>
        <dbReference type="Proteomes" id="UP001316803"/>
    </source>
</evidence>
<dbReference type="Proteomes" id="UP001316803">
    <property type="component" value="Unassembled WGS sequence"/>
</dbReference>
<comment type="caution">
    <text evidence="1">The sequence shown here is derived from an EMBL/GenBank/DDBJ whole genome shotgun (WGS) entry which is preliminary data.</text>
</comment>
<protein>
    <submittedName>
        <fullName evidence="1">Uncharacterized protein</fullName>
    </submittedName>
</protein>
<keyword evidence="2" id="KW-1185">Reference proteome</keyword>
<dbReference type="EMBL" id="JAKLMC020000012">
    <property type="protein sequence ID" value="KAK5953197.1"/>
    <property type="molecule type" value="Genomic_DNA"/>
</dbReference>
<dbReference type="AlphaFoldDB" id="A0AAN8IMH7"/>
<reference evidence="1 2" key="1">
    <citation type="submission" date="2022-12" db="EMBL/GenBank/DDBJ databases">
        <title>Genomic features and morphological characterization of a novel Knufia sp. strain isolated from spacecraft assembly facility.</title>
        <authorList>
            <person name="Teixeira M."/>
            <person name="Chander A.M."/>
            <person name="Stajich J.E."/>
            <person name="Venkateswaran K."/>
        </authorList>
    </citation>
    <scope>NUCLEOTIDE SEQUENCE [LARGE SCALE GENOMIC DNA]</scope>
    <source>
        <strain evidence="1 2">FJI-L2-BK-P2</strain>
    </source>
</reference>
<gene>
    <name evidence="1" type="ORF">OHC33_005765</name>
</gene>
<name>A0AAN8IMH7_9EURO</name>
<accession>A0AAN8IMH7</accession>
<proteinExistence type="predicted"/>
<evidence type="ECO:0000313" key="1">
    <source>
        <dbReference type="EMBL" id="KAK5953197.1"/>
    </source>
</evidence>
<sequence length="255" mass="28985">METTNTKPFRFLDLPLELQQLVLTKHYEEQHPITIKPLENWEEHKRGYESTISINPLLVSHEFHQQVKDAIRMSRGFTLRMSSQPIGIPTFLRQAVTCIDIKDFDSRSVKMLKTGFPNLERVKIRAFGLHGTVGLEFRLLIESKTLFPVLQGKHDQEIGDKLQEAWDSASSIPKDPGFFGGVIVTTQCCVKIADPWLLEGCSCVVKGDILCFCVEFEGPLCRLTGKTIRRPREYGTWVIEGTDVFEQCSHGHLPA</sequence>